<dbReference type="PROSITE" id="PS51296">
    <property type="entry name" value="RIESKE"/>
    <property type="match status" value="1"/>
</dbReference>
<evidence type="ECO:0000256" key="1">
    <source>
        <dbReference type="ARBA" id="ARBA00002494"/>
    </source>
</evidence>
<dbReference type="RefSeq" id="WP_132402408.1">
    <property type="nucleotide sequence ID" value="NZ_SMKA01000010.1"/>
</dbReference>
<feature type="compositionally biased region" description="Polar residues" evidence="10">
    <location>
        <begin position="40"/>
        <end position="56"/>
    </location>
</feature>
<dbReference type="PROSITE" id="PS51257">
    <property type="entry name" value="PROKAR_LIPOPROTEIN"/>
    <property type="match status" value="1"/>
</dbReference>
<reference evidence="12 13" key="1">
    <citation type="submission" date="2019-03" db="EMBL/GenBank/DDBJ databases">
        <title>Draft genome sequences of novel Actinobacteria.</title>
        <authorList>
            <person name="Sahin N."/>
            <person name="Ay H."/>
            <person name="Saygin H."/>
        </authorList>
    </citation>
    <scope>NUCLEOTIDE SEQUENCE [LARGE SCALE GENOMIC DNA]</scope>
    <source>
        <strain evidence="12 13">JCM 30547</strain>
    </source>
</reference>
<dbReference type="GO" id="GO:0004497">
    <property type="term" value="F:monooxygenase activity"/>
    <property type="evidence" value="ECO:0007669"/>
    <property type="project" value="UniProtKB-ARBA"/>
</dbReference>
<comment type="cofactor">
    <cofactor evidence="9">
        <name>[2Fe-2S] cluster</name>
        <dbReference type="ChEBI" id="CHEBI:190135"/>
    </cofactor>
</comment>
<evidence type="ECO:0000256" key="5">
    <source>
        <dbReference type="ARBA" id="ARBA00023004"/>
    </source>
</evidence>
<sequence>MTKPVSAVERRTVLLAGGAVATTTALTGCVIKQEAPPVATQPQPRVSSPQPESPSAGSEVPTDPPLAQVADIPAGGGVVLKEQKVVLTKDGSGKIAAFSAVCTHQGCAVTDVTGGTINCPCHKSKFDAASGERVAGPAKKPLPSVAVVERNGAVYQA</sequence>
<accession>A0A4R4QER3</accession>
<name>A0A4R4QER3_9ACTN</name>
<evidence type="ECO:0000256" key="6">
    <source>
        <dbReference type="ARBA" id="ARBA00023014"/>
    </source>
</evidence>
<evidence type="ECO:0000256" key="9">
    <source>
        <dbReference type="ARBA" id="ARBA00034078"/>
    </source>
</evidence>
<feature type="domain" description="Rieske" evidence="11">
    <location>
        <begin position="64"/>
        <end position="156"/>
    </location>
</feature>
<keyword evidence="6" id="KW-0411">Iron-sulfur</keyword>
<gene>
    <name evidence="12" type="ORF">E1261_04735</name>
</gene>
<dbReference type="InterPro" id="IPR036922">
    <property type="entry name" value="Rieske_2Fe-2S_sf"/>
</dbReference>
<keyword evidence="4" id="KW-0479">Metal-binding</keyword>
<dbReference type="PANTHER" id="PTHR10134">
    <property type="entry name" value="CYTOCHROME B-C1 COMPLEX SUBUNIT RIESKE, MITOCHONDRIAL"/>
    <property type="match status" value="1"/>
</dbReference>
<organism evidence="12 13">
    <name type="scientific">Kribbella albertanoniae</name>
    <dbReference type="NCBI Taxonomy" id="1266829"/>
    <lineage>
        <taxon>Bacteria</taxon>
        <taxon>Bacillati</taxon>
        <taxon>Actinomycetota</taxon>
        <taxon>Actinomycetes</taxon>
        <taxon>Propionibacteriales</taxon>
        <taxon>Kribbellaceae</taxon>
        <taxon>Kribbella</taxon>
    </lineage>
</organism>
<dbReference type="InterPro" id="IPR014349">
    <property type="entry name" value="Rieske_Fe-S_prot"/>
</dbReference>
<dbReference type="AlphaFoldDB" id="A0A4R4QER3"/>
<dbReference type="EMBL" id="SMKA01000010">
    <property type="protein sequence ID" value="TDC34017.1"/>
    <property type="molecule type" value="Genomic_DNA"/>
</dbReference>
<proteinExistence type="predicted"/>
<dbReference type="GO" id="GO:0016705">
    <property type="term" value="F:oxidoreductase activity, acting on paired donors, with incorporation or reduction of molecular oxygen"/>
    <property type="evidence" value="ECO:0007669"/>
    <property type="project" value="UniProtKB-ARBA"/>
</dbReference>
<protein>
    <recommendedName>
        <fullName evidence="2">Cytochrome bc1 complex Rieske iron-sulfur subunit</fullName>
    </recommendedName>
    <alternativeName>
        <fullName evidence="8">Cytochrome bc1 reductase complex subunit QcrA</fullName>
    </alternativeName>
</protein>
<keyword evidence="7" id="KW-1015">Disulfide bond</keyword>
<dbReference type="GO" id="GO:0046872">
    <property type="term" value="F:metal ion binding"/>
    <property type="evidence" value="ECO:0007669"/>
    <property type="project" value="UniProtKB-KW"/>
</dbReference>
<dbReference type="Gene3D" id="2.102.10.10">
    <property type="entry name" value="Rieske [2Fe-2S] iron-sulphur domain"/>
    <property type="match status" value="1"/>
</dbReference>
<evidence type="ECO:0000256" key="7">
    <source>
        <dbReference type="ARBA" id="ARBA00023157"/>
    </source>
</evidence>
<keyword evidence="5" id="KW-0408">Iron</keyword>
<dbReference type="CDD" id="cd03467">
    <property type="entry name" value="Rieske"/>
    <property type="match status" value="1"/>
</dbReference>
<dbReference type="InterPro" id="IPR005805">
    <property type="entry name" value="Rieske_Fe-S_prot_C"/>
</dbReference>
<evidence type="ECO:0000313" key="13">
    <source>
        <dbReference type="Proteomes" id="UP000295075"/>
    </source>
</evidence>
<dbReference type="OrthoDB" id="25106at2"/>
<evidence type="ECO:0000256" key="3">
    <source>
        <dbReference type="ARBA" id="ARBA00022714"/>
    </source>
</evidence>
<dbReference type="Pfam" id="PF00355">
    <property type="entry name" value="Rieske"/>
    <property type="match status" value="1"/>
</dbReference>
<keyword evidence="3" id="KW-0001">2Fe-2S</keyword>
<dbReference type="PRINTS" id="PR00162">
    <property type="entry name" value="RIESKE"/>
</dbReference>
<dbReference type="GO" id="GO:0051537">
    <property type="term" value="F:2 iron, 2 sulfur cluster binding"/>
    <property type="evidence" value="ECO:0007669"/>
    <property type="project" value="UniProtKB-KW"/>
</dbReference>
<dbReference type="InterPro" id="IPR017941">
    <property type="entry name" value="Rieske_2Fe-2S"/>
</dbReference>
<evidence type="ECO:0000259" key="11">
    <source>
        <dbReference type="PROSITE" id="PS51296"/>
    </source>
</evidence>
<dbReference type="Proteomes" id="UP000295075">
    <property type="component" value="Unassembled WGS sequence"/>
</dbReference>
<dbReference type="GO" id="GO:0016020">
    <property type="term" value="C:membrane"/>
    <property type="evidence" value="ECO:0007669"/>
    <property type="project" value="InterPro"/>
</dbReference>
<evidence type="ECO:0000313" key="12">
    <source>
        <dbReference type="EMBL" id="TDC34017.1"/>
    </source>
</evidence>
<comment type="function">
    <text evidence="1">Iron-sulfur subunit of the cytochrome bc1 complex, an essential component of the respiratory electron transport chain required for ATP synthesis. The bc1 complex catalyzes the oxidation of menaquinol and the reduction of cytochrome c in the respiratory chain. The bc1 complex operates through a Q-cycle mechanism that couples electron transfer to generation of the proton gradient that drives ATP synthesis.</text>
</comment>
<feature type="region of interest" description="Disordered" evidence="10">
    <location>
        <begin position="34"/>
        <end position="73"/>
    </location>
</feature>
<dbReference type="SUPFAM" id="SSF50022">
    <property type="entry name" value="ISP domain"/>
    <property type="match status" value="1"/>
</dbReference>
<keyword evidence="13" id="KW-1185">Reference proteome</keyword>
<evidence type="ECO:0000256" key="10">
    <source>
        <dbReference type="SAM" id="MobiDB-lite"/>
    </source>
</evidence>
<evidence type="ECO:0000256" key="4">
    <source>
        <dbReference type="ARBA" id="ARBA00022723"/>
    </source>
</evidence>
<evidence type="ECO:0000256" key="8">
    <source>
        <dbReference type="ARBA" id="ARBA00029586"/>
    </source>
</evidence>
<evidence type="ECO:0000256" key="2">
    <source>
        <dbReference type="ARBA" id="ARBA00015816"/>
    </source>
</evidence>
<comment type="caution">
    <text evidence="12">The sequence shown here is derived from an EMBL/GenBank/DDBJ whole genome shotgun (WGS) entry which is preliminary data.</text>
</comment>